<feature type="chain" id="PRO_5018160309" evidence="5">
    <location>
        <begin position="24"/>
        <end position="354"/>
    </location>
</feature>
<dbReference type="EMBL" id="RHHQ01000025">
    <property type="protein sequence ID" value="RNB80239.1"/>
    <property type="molecule type" value="Genomic_DNA"/>
</dbReference>
<evidence type="ECO:0000256" key="4">
    <source>
        <dbReference type="ARBA" id="ARBA00022764"/>
    </source>
</evidence>
<keyword evidence="7" id="KW-1185">Reference proteome</keyword>
<comment type="caution">
    <text evidence="6">The sequence shown here is derived from an EMBL/GenBank/DDBJ whole genome shotgun (WGS) entry which is preliminary data.</text>
</comment>
<protein>
    <submittedName>
        <fullName evidence="6">Spermidine/putrescine ABC transporter substrate-binding protein</fullName>
    </submittedName>
</protein>
<name>A0A3M8CXS7_9BACL</name>
<dbReference type="Gene3D" id="3.40.190.10">
    <property type="entry name" value="Periplasmic binding protein-like II"/>
    <property type="match status" value="2"/>
</dbReference>
<dbReference type="PANTHER" id="PTHR30222:SF17">
    <property type="entry name" value="SPERMIDINE_PUTRESCINE-BINDING PERIPLASMIC PROTEIN"/>
    <property type="match status" value="1"/>
</dbReference>
<accession>A0A3M8CXS7</accession>
<dbReference type="InterPro" id="IPR001188">
    <property type="entry name" value="Sperm_putr-bd"/>
</dbReference>
<dbReference type="Proteomes" id="UP000271031">
    <property type="component" value="Unassembled WGS sequence"/>
</dbReference>
<evidence type="ECO:0000256" key="2">
    <source>
        <dbReference type="ARBA" id="ARBA00022448"/>
    </source>
</evidence>
<dbReference type="PIRSF" id="PIRSF019574">
    <property type="entry name" value="Periplasmic_polyamine_BP"/>
    <property type="match status" value="1"/>
</dbReference>
<evidence type="ECO:0000313" key="7">
    <source>
        <dbReference type="Proteomes" id="UP000271031"/>
    </source>
</evidence>
<dbReference type="PRINTS" id="PR00909">
    <property type="entry name" value="SPERMDNBNDNG"/>
</dbReference>
<keyword evidence="3 5" id="KW-0732">Signal</keyword>
<evidence type="ECO:0000256" key="3">
    <source>
        <dbReference type="ARBA" id="ARBA00022729"/>
    </source>
</evidence>
<dbReference type="PROSITE" id="PS51257">
    <property type="entry name" value="PROKAR_LIPOPROTEIN"/>
    <property type="match status" value="1"/>
</dbReference>
<sequence>MAASRKASSILALTVLLSTLLFAACGNSSTGEGKSEEKIVNIMGWANYLPPKVVDKFKEETGIKINYSTITSNAELMAKLSVGNHGFDIAIAGADFVETLMKTDKLEKINKANIPNMKYIGKDFSGFPFDPNGDYFVPAYWGGEIIAVNEKLVDKPITGYKDLFDPMFQNSLVAVDDPHVMLGIMLGILGYSPNSTSEKEIKEAGELLKKLAPNIKSYEASDADRLLASGEVKAGIVYNGKVPMARLENPAIKAVIPKEVLTLWQDNFVIPKGAEHIGNAEKFIDFLNRPEISRDITLEQPYPSANVEAMKLLPDNVRQAMEVIPPAEIKRGTYLTDVEEALQYYDRVWTEVKQ</sequence>
<dbReference type="InterPro" id="IPR006059">
    <property type="entry name" value="SBP"/>
</dbReference>
<dbReference type="CDD" id="cd13590">
    <property type="entry name" value="PBP2_PotD_PotF_like"/>
    <property type="match status" value="1"/>
</dbReference>
<dbReference type="AlphaFoldDB" id="A0A3M8CXS7"/>
<dbReference type="OrthoDB" id="9769319at2"/>
<gene>
    <name evidence="6" type="ORF">EDM56_27955</name>
</gene>
<dbReference type="Pfam" id="PF13416">
    <property type="entry name" value="SBP_bac_8"/>
    <property type="match status" value="1"/>
</dbReference>
<evidence type="ECO:0000313" key="6">
    <source>
        <dbReference type="EMBL" id="RNB80239.1"/>
    </source>
</evidence>
<organism evidence="6 7">
    <name type="scientific">Brevibacillus fluminis</name>
    <dbReference type="NCBI Taxonomy" id="511487"/>
    <lineage>
        <taxon>Bacteria</taxon>
        <taxon>Bacillati</taxon>
        <taxon>Bacillota</taxon>
        <taxon>Bacilli</taxon>
        <taxon>Bacillales</taxon>
        <taxon>Paenibacillaceae</taxon>
        <taxon>Brevibacillus</taxon>
    </lineage>
</organism>
<evidence type="ECO:0000256" key="5">
    <source>
        <dbReference type="SAM" id="SignalP"/>
    </source>
</evidence>
<reference evidence="6 7" key="1">
    <citation type="submission" date="2018-10" db="EMBL/GenBank/DDBJ databases">
        <title>Phylogenomics of Brevibacillus.</title>
        <authorList>
            <person name="Dunlap C."/>
        </authorList>
    </citation>
    <scope>NUCLEOTIDE SEQUENCE [LARGE SCALE GENOMIC DNA]</scope>
    <source>
        <strain evidence="6 7">JCM 15716</strain>
    </source>
</reference>
<keyword evidence="4" id="KW-0574">Periplasm</keyword>
<evidence type="ECO:0000256" key="1">
    <source>
        <dbReference type="ARBA" id="ARBA00004418"/>
    </source>
</evidence>
<dbReference type="GO" id="GO:0015846">
    <property type="term" value="P:polyamine transport"/>
    <property type="evidence" value="ECO:0007669"/>
    <property type="project" value="InterPro"/>
</dbReference>
<dbReference type="PANTHER" id="PTHR30222">
    <property type="entry name" value="SPERMIDINE/PUTRESCINE-BINDING PERIPLASMIC PROTEIN"/>
    <property type="match status" value="1"/>
</dbReference>
<feature type="signal peptide" evidence="5">
    <location>
        <begin position="1"/>
        <end position="23"/>
    </location>
</feature>
<dbReference type="RefSeq" id="WP_122921223.1">
    <property type="nucleotide sequence ID" value="NZ_RHHQ01000025.1"/>
</dbReference>
<proteinExistence type="predicted"/>
<dbReference type="GO" id="GO:0042597">
    <property type="term" value="C:periplasmic space"/>
    <property type="evidence" value="ECO:0007669"/>
    <property type="project" value="UniProtKB-SubCell"/>
</dbReference>
<keyword evidence="2" id="KW-0813">Transport</keyword>
<dbReference type="SUPFAM" id="SSF53850">
    <property type="entry name" value="Periplasmic binding protein-like II"/>
    <property type="match status" value="1"/>
</dbReference>
<dbReference type="GO" id="GO:0019808">
    <property type="term" value="F:polyamine binding"/>
    <property type="evidence" value="ECO:0007669"/>
    <property type="project" value="InterPro"/>
</dbReference>
<comment type="subcellular location">
    <subcellularLocation>
        <location evidence="1">Periplasm</location>
    </subcellularLocation>
</comment>